<dbReference type="AlphaFoldDB" id="A0A2A2HVC8"/>
<dbReference type="Proteomes" id="UP000218164">
    <property type="component" value="Unassembled WGS sequence"/>
</dbReference>
<evidence type="ECO:0000313" key="1">
    <source>
        <dbReference type="EMBL" id="PAV13278.1"/>
    </source>
</evidence>
<dbReference type="OrthoDB" id="142327at2157"/>
<gene>
    <name evidence="1" type="ORF">ASJ81_18375</name>
</gene>
<dbReference type="EMBL" id="LMVP01000107">
    <property type="protein sequence ID" value="PAV13278.1"/>
    <property type="molecule type" value="Genomic_DNA"/>
</dbReference>
<evidence type="ECO:0000313" key="2">
    <source>
        <dbReference type="Proteomes" id="UP000218164"/>
    </source>
</evidence>
<reference evidence="1 2" key="1">
    <citation type="journal article" date="2017" name="BMC Genomics">
        <title>Genomic analysis of methanogenic archaea reveals a shift towards energy conservation.</title>
        <authorList>
            <person name="Gilmore S.P."/>
            <person name="Henske J.K."/>
            <person name="Sexton J.A."/>
            <person name="Solomon K.V."/>
            <person name="Seppala S."/>
            <person name="Yoo J.I."/>
            <person name="Huyett L.M."/>
            <person name="Pressman A."/>
            <person name="Cogan J.Z."/>
            <person name="Kivenson V."/>
            <person name="Peng X."/>
            <person name="Tan Y."/>
            <person name="Valentine D.L."/>
            <person name="O'Malley M.A."/>
        </authorList>
    </citation>
    <scope>NUCLEOTIDE SEQUENCE [LARGE SCALE GENOMIC DNA]</scope>
    <source>
        <strain evidence="1 2">MC-15</strain>
    </source>
</reference>
<accession>A0A2A2HVC8</accession>
<proteinExistence type="predicted"/>
<keyword evidence="2" id="KW-1185">Reference proteome</keyword>
<organism evidence="1 2">
    <name type="scientific">Methanosarcina spelaei</name>
    <dbReference type="NCBI Taxonomy" id="1036679"/>
    <lineage>
        <taxon>Archaea</taxon>
        <taxon>Methanobacteriati</taxon>
        <taxon>Methanobacteriota</taxon>
        <taxon>Stenosarchaea group</taxon>
        <taxon>Methanomicrobia</taxon>
        <taxon>Methanosarcinales</taxon>
        <taxon>Methanosarcinaceae</taxon>
        <taxon>Methanosarcina</taxon>
    </lineage>
</organism>
<sequence>MILVELSGGTGNSNLHSIAVSETNGNFNPIAGPSNSKDYFNPHVSANFEETGGKFMSELKHEYGKRKEYRRKHQENGYHAVVKGCTDNLDSDELDLYRFMIGGVQGK</sequence>
<comment type="caution">
    <text evidence="1">The sequence shown here is derived from an EMBL/GenBank/DDBJ whole genome shotgun (WGS) entry which is preliminary data.</text>
</comment>
<name>A0A2A2HVC8_9EURY</name>
<dbReference type="RefSeq" id="WP_095643898.1">
    <property type="nucleotide sequence ID" value="NZ_LMVP01000107.1"/>
</dbReference>
<protein>
    <submittedName>
        <fullName evidence="1">Uncharacterized protein</fullName>
    </submittedName>
</protein>